<evidence type="ECO:0000256" key="1">
    <source>
        <dbReference type="ARBA" id="ARBA00022722"/>
    </source>
</evidence>
<keyword evidence="8" id="KW-0808">Transferase</keyword>
<keyword evidence="9" id="KW-0233">DNA recombination</keyword>
<dbReference type="GO" id="GO:0003887">
    <property type="term" value="F:DNA-directed DNA polymerase activity"/>
    <property type="evidence" value="ECO:0007669"/>
    <property type="project" value="UniProtKB-KW"/>
</dbReference>
<sequence>MIFSYIDLDSTLSQFVGIKEKNGQLYHVVSNIRGDPGLNETLIPDKNETVKIYAMITPQDRITERRVVDAEIERVKKLKPALKPSGKEDPEKVLLWHRRFSHYNLIDLIRTSRKEIVLDIPRLVGKPERCDACSINSNKQNITTLLNGSRCCLNYAKLGNEFWEEVAHTVCHTMNRIARRDIDKISFELFYGNKPSVKHLRVFGSLVYAKIAQKNRAKAGILVGYSTKTRGYRVYIPEEGKVWDTSNVVIEEQKLGSDCILDPNVRKVSEFVDFRIDDKKDQDYYDEQPPFGLQEVIEELEVKTPDFQQRILTEEEMDAACEREKLEEELERQMNVPVTPDNVQPSTSGDESFESPMGLVRRDSAVHPIREFFDPEMVEQHFTPELPSIKTAIKPLTSTSRIVQKVDTSRRKLKFSKRCVDMAWYRIAVLRRGTNRYDIYHETEGTKKLRSENEVKGYCTANNIQYDSEFFDFSTYNGYSDQVYIGEAVEMARYNSDDDEDVLYEQGVICD</sequence>
<dbReference type="PhylomeDB" id="T1ITS7"/>
<proteinExistence type="predicted"/>
<evidence type="ECO:0000256" key="4">
    <source>
        <dbReference type="ARBA" id="ARBA00022801"/>
    </source>
</evidence>
<keyword evidence="8" id="KW-0548">Nucleotidyltransferase</keyword>
<evidence type="ECO:0000256" key="9">
    <source>
        <dbReference type="ARBA" id="ARBA00023172"/>
    </source>
</evidence>
<reference evidence="12" key="2">
    <citation type="submission" date="2015-02" db="UniProtKB">
        <authorList>
            <consortium name="EnsemblMetazoa"/>
        </authorList>
    </citation>
    <scope>IDENTIFICATION</scope>
</reference>
<dbReference type="GO" id="GO:0003964">
    <property type="term" value="F:RNA-directed DNA polymerase activity"/>
    <property type="evidence" value="ECO:0007669"/>
    <property type="project" value="UniProtKB-KW"/>
</dbReference>
<dbReference type="Pfam" id="PF25597">
    <property type="entry name" value="SH3_retrovirus"/>
    <property type="match status" value="1"/>
</dbReference>
<dbReference type="AlphaFoldDB" id="T1ITS7"/>
<keyword evidence="8" id="KW-0239">DNA-directed DNA polymerase</keyword>
<organism evidence="12 13">
    <name type="scientific">Strigamia maritima</name>
    <name type="common">European centipede</name>
    <name type="synonym">Geophilus maritimus</name>
    <dbReference type="NCBI Taxonomy" id="126957"/>
    <lineage>
        <taxon>Eukaryota</taxon>
        <taxon>Metazoa</taxon>
        <taxon>Ecdysozoa</taxon>
        <taxon>Arthropoda</taxon>
        <taxon>Myriapoda</taxon>
        <taxon>Chilopoda</taxon>
        <taxon>Pleurostigmophora</taxon>
        <taxon>Geophilomorpha</taxon>
        <taxon>Linotaeniidae</taxon>
        <taxon>Strigamia</taxon>
    </lineage>
</organism>
<evidence type="ECO:0000313" key="12">
    <source>
        <dbReference type="EnsemblMetazoa" id="SMAR004534-PA"/>
    </source>
</evidence>
<keyword evidence="2" id="KW-0479">Metal-binding</keyword>
<evidence type="ECO:0000259" key="11">
    <source>
        <dbReference type="Pfam" id="PF25597"/>
    </source>
</evidence>
<dbReference type="InterPro" id="IPR057670">
    <property type="entry name" value="SH3_retrovirus"/>
</dbReference>
<reference evidence="13" key="1">
    <citation type="submission" date="2011-05" db="EMBL/GenBank/DDBJ databases">
        <authorList>
            <person name="Richards S.R."/>
            <person name="Qu J."/>
            <person name="Jiang H."/>
            <person name="Jhangiani S.N."/>
            <person name="Agravi P."/>
            <person name="Goodspeed R."/>
            <person name="Gross S."/>
            <person name="Mandapat C."/>
            <person name="Jackson L."/>
            <person name="Mathew T."/>
            <person name="Pu L."/>
            <person name="Thornton R."/>
            <person name="Saada N."/>
            <person name="Wilczek-Boney K.B."/>
            <person name="Lee S."/>
            <person name="Kovar C."/>
            <person name="Wu Y."/>
            <person name="Scherer S.E."/>
            <person name="Worley K.C."/>
            <person name="Muzny D.M."/>
            <person name="Gibbs R."/>
        </authorList>
    </citation>
    <scope>NUCLEOTIDE SEQUENCE</scope>
    <source>
        <strain evidence="13">Brora</strain>
    </source>
</reference>
<dbReference type="GO" id="GO:0015074">
    <property type="term" value="P:DNA integration"/>
    <property type="evidence" value="ECO:0007669"/>
    <property type="project" value="UniProtKB-KW"/>
</dbReference>
<dbReference type="Gene3D" id="3.30.890.10">
    <property type="entry name" value="Methyl-cpg-binding Protein 2, Chain A"/>
    <property type="match status" value="1"/>
</dbReference>
<accession>T1ITS7</accession>
<keyword evidence="7" id="KW-0695">RNA-directed DNA polymerase</keyword>
<evidence type="ECO:0000256" key="7">
    <source>
        <dbReference type="ARBA" id="ARBA00022918"/>
    </source>
</evidence>
<keyword evidence="6" id="KW-0229">DNA integration</keyword>
<dbReference type="EnsemblMetazoa" id="SMAR004534-RA">
    <property type="protein sequence ID" value="SMAR004534-PA"/>
    <property type="gene ID" value="SMAR004534"/>
</dbReference>
<dbReference type="HOGENOM" id="CLU_533548_0_0_1"/>
<evidence type="ECO:0000256" key="2">
    <source>
        <dbReference type="ARBA" id="ARBA00022723"/>
    </source>
</evidence>
<dbReference type="EMBL" id="AFFK01019249">
    <property type="status" value="NOT_ANNOTATED_CDS"/>
    <property type="molecule type" value="Genomic_DNA"/>
</dbReference>
<protein>
    <recommendedName>
        <fullName evidence="11">Retroviral polymerase SH3-like domain-containing protein</fullName>
    </recommendedName>
</protein>
<keyword evidence="10" id="KW-0175">Coiled coil</keyword>
<evidence type="ECO:0000256" key="10">
    <source>
        <dbReference type="SAM" id="Coils"/>
    </source>
</evidence>
<evidence type="ECO:0000256" key="8">
    <source>
        <dbReference type="ARBA" id="ARBA00022932"/>
    </source>
</evidence>
<dbReference type="InterPro" id="IPR039537">
    <property type="entry name" value="Retrotran_Ty1/copia-like"/>
</dbReference>
<dbReference type="GO" id="GO:0016787">
    <property type="term" value="F:hydrolase activity"/>
    <property type="evidence" value="ECO:0007669"/>
    <property type="project" value="UniProtKB-KW"/>
</dbReference>
<dbReference type="GO" id="GO:0006310">
    <property type="term" value="P:DNA recombination"/>
    <property type="evidence" value="ECO:0007669"/>
    <property type="project" value="UniProtKB-KW"/>
</dbReference>
<dbReference type="STRING" id="126957.T1ITS7"/>
<evidence type="ECO:0000256" key="6">
    <source>
        <dbReference type="ARBA" id="ARBA00022908"/>
    </source>
</evidence>
<keyword evidence="5" id="KW-0460">Magnesium</keyword>
<dbReference type="eggNOG" id="KOG0017">
    <property type="taxonomic scope" value="Eukaryota"/>
</dbReference>
<keyword evidence="1" id="KW-0540">Nuclease</keyword>
<feature type="domain" description="Retroviral polymerase SH3-like" evidence="11">
    <location>
        <begin position="215"/>
        <end position="256"/>
    </location>
</feature>
<keyword evidence="4" id="KW-0378">Hydrolase</keyword>
<name>T1ITS7_STRMM</name>
<keyword evidence="13" id="KW-1185">Reference proteome</keyword>
<dbReference type="PANTHER" id="PTHR42648:SF11">
    <property type="entry name" value="TRANSPOSON TY4-P GAG-POL POLYPROTEIN"/>
    <property type="match status" value="1"/>
</dbReference>
<feature type="coiled-coil region" evidence="10">
    <location>
        <begin position="309"/>
        <end position="336"/>
    </location>
</feature>
<evidence type="ECO:0000256" key="5">
    <source>
        <dbReference type="ARBA" id="ARBA00022842"/>
    </source>
</evidence>
<dbReference type="GO" id="GO:0004519">
    <property type="term" value="F:endonuclease activity"/>
    <property type="evidence" value="ECO:0007669"/>
    <property type="project" value="UniProtKB-KW"/>
</dbReference>
<evidence type="ECO:0000256" key="3">
    <source>
        <dbReference type="ARBA" id="ARBA00022759"/>
    </source>
</evidence>
<dbReference type="GO" id="GO:0046872">
    <property type="term" value="F:metal ion binding"/>
    <property type="evidence" value="ECO:0007669"/>
    <property type="project" value="UniProtKB-KW"/>
</dbReference>
<dbReference type="PANTHER" id="PTHR42648">
    <property type="entry name" value="TRANSPOSASE, PUTATIVE-RELATED"/>
    <property type="match status" value="1"/>
</dbReference>
<evidence type="ECO:0000313" key="13">
    <source>
        <dbReference type="Proteomes" id="UP000014500"/>
    </source>
</evidence>
<keyword evidence="3" id="KW-0255">Endonuclease</keyword>
<dbReference type="Proteomes" id="UP000014500">
    <property type="component" value="Unassembled WGS sequence"/>
</dbReference>